<comment type="subcellular location">
    <subcellularLocation>
        <location evidence="1">Membrane</location>
    </subcellularLocation>
</comment>
<proteinExistence type="predicted"/>
<name>A0A3B1J1E6_ASTMX</name>
<evidence type="ECO:0000313" key="6">
    <source>
        <dbReference type="Ensembl" id="ENSAMXP00000036097.1"/>
    </source>
</evidence>
<keyword evidence="2" id="KW-0732">Signal</keyword>
<reference evidence="7" key="2">
    <citation type="journal article" date="2014" name="Nat. Commun.">
        <title>The cavefish genome reveals candidate genes for eye loss.</title>
        <authorList>
            <person name="McGaugh S.E."/>
            <person name="Gross J.B."/>
            <person name="Aken B."/>
            <person name="Blin M."/>
            <person name="Borowsky R."/>
            <person name="Chalopin D."/>
            <person name="Hinaux H."/>
            <person name="Jeffery W.R."/>
            <person name="Keene A."/>
            <person name="Ma L."/>
            <person name="Minx P."/>
            <person name="Murphy D."/>
            <person name="O'Quin K.E."/>
            <person name="Retaux S."/>
            <person name="Rohner N."/>
            <person name="Searle S.M."/>
            <person name="Stahl B.A."/>
            <person name="Tabin C."/>
            <person name="Volff J.N."/>
            <person name="Yoshizawa M."/>
            <person name="Warren W.C."/>
        </authorList>
    </citation>
    <scope>NUCLEOTIDE SEQUENCE [LARGE SCALE GENOMIC DNA]</scope>
    <source>
        <strain evidence="7">female</strain>
    </source>
</reference>
<keyword evidence="7" id="KW-1185">Reference proteome</keyword>
<dbReference type="Ensembl" id="ENSAMXT00000051950.1">
    <property type="protein sequence ID" value="ENSAMXP00000036097.1"/>
    <property type="gene ID" value="ENSAMXG00000042792.1"/>
</dbReference>
<dbReference type="GO" id="GO:0016020">
    <property type="term" value="C:membrane"/>
    <property type="evidence" value="ECO:0007669"/>
    <property type="project" value="UniProtKB-SubCell"/>
</dbReference>
<dbReference type="PANTHER" id="PTHR12080:SF134">
    <property type="entry name" value="CD48 ANTIGEN"/>
    <property type="match status" value="1"/>
</dbReference>
<reference evidence="6" key="3">
    <citation type="submission" date="2025-08" db="UniProtKB">
        <authorList>
            <consortium name="Ensembl"/>
        </authorList>
    </citation>
    <scope>IDENTIFICATION</scope>
</reference>
<reference evidence="7" key="1">
    <citation type="submission" date="2013-03" db="EMBL/GenBank/DDBJ databases">
        <authorList>
            <person name="Jeffery W."/>
            <person name="Warren W."/>
            <person name="Wilson R.K."/>
        </authorList>
    </citation>
    <scope>NUCLEOTIDE SEQUENCE</scope>
    <source>
        <strain evidence="7">female</strain>
    </source>
</reference>
<dbReference type="Gene3D" id="2.60.40.10">
    <property type="entry name" value="Immunoglobulins"/>
    <property type="match status" value="3"/>
</dbReference>
<dbReference type="InterPro" id="IPR036179">
    <property type="entry name" value="Ig-like_dom_sf"/>
</dbReference>
<dbReference type="InterPro" id="IPR015631">
    <property type="entry name" value="CD2/SLAM_rcpt"/>
</dbReference>
<evidence type="ECO:0000313" key="7">
    <source>
        <dbReference type="Proteomes" id="UP000018467"/>
    </source>
</evidence>
<evidence type="ECO:0000256" key="4">
    <source>
        <dbReference type="ARBA" id="ARBA00023180"/>
    </source>
</evidence>
<sequence length="348" mass="39133">MFLNSGVLLAEYKTSCAVALSLHKKHRTVIFSSHFTLGRSVLPTESVNIGNMMRNSCNLQLSLFFLILGVSDVFSGTEYVETGKSYSFRPYIKNRVESILWRFNNDKVVEYEDGLLKWFQFEDRGVLATETGVLTLKGLKKSDSGQYEVEILGDGILRVSRHDLRVIDAVSQPKVACIKDNTGEVTSLECSVDFNIPAEYQWTGPGDMKHTGRTLNITNSTDLTAVYSCTAENPVSKNSTEFLLKECQTGDVFNGTDCVETGKSYSFRPNIKTRIEAILWKFNNEKVVEFEDGLLKWFQFEDRGVLATQTGVLTLNGLKKSDSGLFEVEILVDGKLYYSRHDLRVIGK</sequence>
<organism evidence="6 7">
    <name type="scientific">Astyanax mexicanus</name>
    <name type="common">Blind cave fish</name>
    <name type="synonym">Astyanax fasciatus mexicanus</name>
    <dbReference type="NCBI Taxonomy" id="7994"/>
    <lineage>
        <taxon>Eukaryota</taxon>
        <taxon>Metazoa</taxon>
        <taxon>Chordata</taxon>
        <taxon>Craniata</taxon>
        <taxon>Vertebrata</taxon>
        <taxon>Euteleostomi</taxon>
        <taxon>Actinopterygii</taxon>
        <taxon>Neopterygii</taxon>
        <taxon>Teleostei</taxon>
        <taxon>Ostariophysi</taxon>
        <taxon>Characiformes</taxon>
        <taxon>Characoidei</taxon>
        <taxon>Acestrorhamphidae</taxon>
        <taxon>Acestrorhamphinae</taxon>
        <taxon>Astyanax</taxon>
    </lineage>
</organism>
<dbReference type="InterPro" id="IPR007110">
    <property type="entry name" value="Ig-like_dom"/>
</dbReference>
<dbReference type="PROSITE" id="PS50835">
    <property type="entry name" value="IG_LIKE"/>
    <property type="match status" value="1"/>
</dbReference>
<dbReference type="PANTHER" id="PTHR12080">
    <property type="entry name" value="SIGNALING LYMPHOCYTIC ACTIVATION MOLECULE"/>
    <property type="match status" value="1"/>
</dbReference>
<dbReference type="STRING" id="7994.ENSAMXP00000036097"/>
<dbReference type="AlphaFoldDB" id="A0A3B1J1E6"/>
<protein>
    <recommendedName>
        <fullName evidence="5">Ig-like domain-containing protein</fullName>
    </recommendedName>
</protein>
<keyword evidence="4" id="KW-0325">Glycoprotein</keyword>
<evidence type="ECO:0000256" key="2">
    <source>
        <dbReference type="ARBA" id="ARBA00022729"/>
    </source>
</evidence>
<reference evidence="6" key="4">
    <citation type="submission" date="2025-09" db="UniProtKB">
        <authorList>
            <consortium name="Ensembl"/>
        </authorList>
    </citation>
    <scope>IDENTIFICATION</scope>
</reference>
<feature type="domain" description="Ig-like" evidence="5">
    <location>
        <begin position="173"/>
        <end position="240"/>
    </location>
</feature>
<dbReference type="Proteomes" id="UP000018467">
    <property type="component" value="Unassembled WGS sequence"/>
</dbReference>
<evidence type="ECO:0000256" key="1">
    <source>
        <dbReference type="ARBA" id="ARBA00004370"/>
    </source>
</evidence>
<dbReference type="SUPFAM" id="SSF48726">
    <property type="entry name" value="Immunoglobulin"/>
    <property type="match status" value="2"/>
</dbReference>
<dbReference type="InParanoid" id="A0A3B1J1E6"/>
<dbReference type="Bgee" id="ENSAMXG00000042792">
    <property type="expression patterns" value="Expressed in liver and 2 other cell types or tissues"/>
</dbReference>
<dbReference type="GeneTree" id="ENSGT01030000234540"/>
<accession>A0A3B1J1E6</accession>
<evidence type="ECO:0000259" key="5">
    <source>
        <dbReference type="PROSITE" id="PS50835"/>
    </source>
</evidence>
<keyword evidence="3" id="KW-0472">Membrane</keyword>
<dbReference type="InterPro" id="IPR013783">
    <property type="entry name" value="Ig-like_fold"/>
</dbReference>
<evidence type="ECO:0000256" key="3">
    <source>
        <dbReference type="ARBA" id="ARBA00023136"/>
    </source>
</evidence>